<dbReference type="EMBL" id="LR901013">
    <property type="protein sequence ID" value="CAD7247563.1"/>
    <property type="molecule type" value="Genomic_DNA"/>
</dbReference>
<keyword evidence="5 7" id="KW-1133">Transmembrane helix</keyword>
<evidence type="ECO:0000256" key="4">
    <source>
        <dbReference type="ARBA" id="ARBA00022692"/>
    </source>
</evidence>
<dbReference type="Pfam" id="PF00939">
    <property type="entry name" value="Na_sulph_symp"/>
    <property type="match status" value="1"/>
</dbReference>
<comment type="subcellular location">
    <subcellularLocation>
        <location evidence="1">Membrane</location>
        <topology evidence="1">Multi-pass membrane protein</topology>
    </subcellularLocation>
</comment>
<dbReference type="PROSITE" id="PS01271">
    <property type="entry name" value="NA_SULFATE"/>
    <property type="match status" value="1"/>
</dbReference>
<gene>
    <name evidence="8" type="ORF">DSTB1V02_LOCUS7393</name>
</gene>
<comment type="similarity">
    <text evidence="2">Belongs to the SLC13A/DASS transporter (TC 2.A.47) family. NADC subfamily.</text>
</comment>
<dbReference type="OrthoDB" id="6493944at2759"/>
<feature type="transmembrane region" description="Helical" evidence="7">
    <location>
        <begin position="6"/>
        <end position="25"/>
    </location>
</feature>
<dbReference type="GO" id="GO:0015137">
    <property type="term" value="F:citrate transmembrane transporter activity"/>
    <property type="evidence" value="ECO:0007669"/>
    <property type="project" value="TreeGrafter"/>
</dbReference>
<evidence type="ECO:0000256" key="1">
    <source>
        <dbReference type="ARBA" id="ARBA00004141"/>
    </source>
</evidence>
<keyword evidence="6 7" id="KW-0472">Membrane</keyword>
<protein>
    <recommendedName>
        <fullName evidence="10">Solute carrier family 13 member 5</fullName>
    </recommendedName>
</protein>
<keyword evidence="3" id="KW-0813">Transport</keyword>
<dbReference type="Proteomes" id="UP000677054">
    <property type="component" value="Unassembled WGS sequence"/>
</dbReference>
<dbReference type="GO" id="GO:0005886">
    <property type="term" value="C:plasma membrane"/>
    <property type="evidence" value="ECO:0007669"/>
    <property type="project" value="TreeGrafter"/>
</dbReference>
<evidence type="ECO:0000256" key="5">
    <source>
        <dbReference type="ARBA" id="ARBA00022989"/>
    </source>
</evidence>
<organism evidence="8">
    <name type="scientific">Darwinula stevensoni</name>
    <dbReference type="NCBI Taxonomy" id="69355"/>
    <lineage>
        <taxon>Eukaryota</taxon>
        <taxon>Metazoa</taxon>
        <taxon>Ecdysozoa</taxon>
        <taxon>Arthropoda</taxon>
        <taxon>Crustacea</taxon>
        <taxon>Oligostraca</taxon>
        <taxon>Ostracoda</taxon>
        <taxon>Podocopa</taxon>
        <taxon>Podocopida</taxon>
        <taxon>Darwinulocopina</taxon>
        <taxon>Darwinuloidea</taxon>
        <taxon>Darwinulidae</taxon>
        <taxon>Darwinula</taxon>
    </lineage>
</organism>
<dbReference type="GO" id="GO:0015141">
    <property type="term" value="F:succinate transmembrane transporter activity"/>
    <property type="evidence" value="ECO:0007669"/>
    <property type="project" value="TreeGrafter"/>
</dbReference>
<proteinExistence type="inferred from homology"/>
<feature type="transmembrane region" description="Helical" evidence="7">
    <location>
        <begin position="107"/>
        <end position="125"/>
    </location>
</feature>
<dbReference type="AlphaFoldDB" id="A0A7R8XHN5"/>
<keyword evidence="9" id="KW-1185">Reference proteome</keyword>
<feature type="transmembrane region" description="Helical" evidence="7">
    <location>
        <begin position="238"/>
        <end position="257"/>
    </location>
</feature>
<dbReference type="PANTHER" id="PTHR10283">
    <property type="entry name" value="SOLUTE CARRIER FAMILY 13 MEMBER"/>
    <property type="match status" value="1"/>
</dbReference>
<name>A0A7R8XHN5_9CRUS</name>
<evidence type="ECO:0000313" key="9">
    <source>
        <dbReference type="Proteomes" id="UP000677054"/>
    </source>
</evidence>
<evidence type="ECO:0000256" key="3">
    <source>
        <dbReference type="ARBA" id="ARBA00022448"/>
    </source>
</evidence>
<evidence type="ECO:0000256" key="7">
    <source>
        <dbReference type="SAM" id="Phobius"/>
    </source>
</evidence>
<keyword evidence="4 7" id="KW-0812">Transmembrane</keyword>
<feature type="transmembrane region" description="Helical" evidence="7">
    <location>
        <begin position="197"/>
        <end position="226"/>
    </location>
</feature>
<reference evidence="8" key="1">
    <citation type="submission" date="2020-11" db="EMBL/GenBank/DDBJ databases">
        <authorList>
            <person name="Tran Van P."/>
        </authorList>
    </citation>
    <scope>NUCLEOTIDE SEQUENCE</scope>
</reference>
<dbReference type="InterPro" id="IPR001898">
    <property type="entry name" value="SLC13A/DASS"/>
</dbReference>
<evidence type="ECO:0000256" key="6">
    <source>
        <dbReference type="ARBA" id="ARBA00023136"/>
    </source>
</evidence>
<dbReference type="InterPro" id="IPR031312">
    <property type="entry name" value="Na/sul_symport_CS"/>
</dbReference>
<sequence>MAFNFPGMLLNVLIAWIWLQIIFFFGQWRERRKHPERIVPSRSEAAKAEAAARGIIAKEYQELGSMSFHEVTTLVLFVALVALWLSREPQIVPGWADWVKGDGYVDVGDATAAMFIVFLFFVIPAKPNFWCFRESPDSPSKTGGALLNWKVLHDRIPWGVILLLGGGFAVAEAAEESCLSYWLGQQLRSLGSLRPALLVYIVTIFTTALTEVTSNTATATILMPVLAQLASAVKVHPLYLMLPSAVACSYAFMLPVATPPNAIVFEAGRMKTRNMIQTGFAMNVICVSVINLMINTLGDHLFDFSRYPDWAESGSSSVSSSASHCNYTLS</sequence>
<dbReference type="EMBL" id="CAJPEV010001496">
    <property type="protein sequence ID" value="CAG0892972.1"/>
    <property type="molecule type" value="Genomic_DNA"/>
</dbReference>
<accession>A0A7R8XHN5</accession>
<feature type="transmembrane region" description="Helical" evidence="7">
    <location>
        <begin position="68"/>
        <end position="87"/>
    </location>
</feature>
<evidence type="ECO:0008006" key="10">
    <source>
        <dbReference type="Google" id="ProtNLM"/>
    </source>
</evidence>
<evidence type="ECO:0000256" key="2">
    <source>
        <dbReference type="ARBA" id="ARBA00006772"/>
    </source>
</evidence>
<dbReference type="PANTHER" id="PTHR10283:SF82">
    <property type="entry name" value="SOLUTE CARRIER FAMILY 13 MEMBER 2"/>
    <property type="match status" value="1"/>
</dbReference>
<evidence type="ECO:0000313" key="8">
    <source>
        <dbReference type="EMBL" id="CAD7247563.1"/>
    </source>
</evidence>
<feature type="transmembrane region" description="Helical" evidence="7">
    <location>
        <begin position="278"/>
        <end position="298"/>
    </location>
</feature>